<feature type="region of interest" description="Disordered" evidence="2">
    <location>
        <begin position="367"/>
        <end position="395"/>
    </location>
</feature>
<feature type="compositionally biased region" description="Basic and acidic residues" evidence="2">
    <location>
        <begin position="12"/>
        <end position="29"/>
    </location>
</feature>
<proteinExistence type="predicted"/>
<feature type="region of interest" description="Disordered" evidence="2">
    <location>
        <begin position="1"/>
        <end position="29"/>
    </location>
</feature>
<dbReference type="AlphaFoldDB" id="A0A7S2DIQ4"/>
<dbReference type="EMBL" id="HBGU01032651">
    <property type="protein sequence ID" value="CAD9455891.1"/>
    <property type="molecule type" value="Transcribed_RNA"/>
</dbReference>
<reference evidence="3" key="1">
    <citation type="submission" date="2021-01" db="EMBL/GenBank/DDBJ databases">
        <authorList>
            <person name="Corre E."/>
            <person name="Pelletier E."/>
            <person name="Niang G."/>
            <person name="Scheremetjew M."/>
            <person name="Finn R."/>
            <person name="Kale V."/>
            <person name="Holt S."/>
            <person name="Cochrane G."/>
            <person name="Meng A."/>
            <person name="Brown T."/>
            <person name="Cohen L."/>
        </authorList>
    </citation>
    <scope>NUCLEOTIDE SEQUENCE</scope>
    <source>
        <strain evidence="3">UTEX LB 985</strain>
    </source>
</reference>
<organism evidence="3">
    <name type="scientific">Haptolina brevifila</name>
    <dbReference type="NCBI Taxonomy" id="156173"/>
    <lineage>
        <taxon>Eukaryota</taxon>
        <taxon>Haptista</taxon>
        <taxon>Haptophyta</taxon>
        <taxon>Prymnesiophyceae</taxon>
        <taxon>Prymnesiales</taxon>
        <taxon>Prymnesiaceae</taxon>
        <taxon>Haptolina</taxon>
    </lineage>
</organism>
<accession>A0A7S2DIQ4</accession>
<evidence type="ECO:0000256" key="2">
    <source>
        <dbReference type="SAM" id="MobiDB-lite"/>
    </source>
</evidence>
<protein>
    <submittedName>
        <fullName evidence="3">Uncharacterized protein</fullName>
    </submittedName>
</protein>
<feature type="coiled-coil region" evidence="1">
    <location>
        <begin position="165"/>
        <end position="192"/>
    </location>
</feature>
<feature type="compositionally biased region" description="Low complexity" evidence="2">
    <location>
        <begin position="367"/>
        <end position="381"/>
    </location>
</feature>
<gene>
    <name evidence="3" type="ORF">CBRE1094_LOCUS17809</name>
</gene>
<name>A0A7S2DIQ4_9EUKA</name>
<sequence length="395" mass="44682">MQEAANRLEGVANEKRRDAEKRLKAETRSRLELDRGHNNVARSVLADELRLLDEDAAEEREEREHSAIASWTERELATAAAAAKVLAEAEATGAALKAAAIEEVERLKASAAIETAKQEEAKEVARKAREEADAAEIRSGQYNVAKEMLAAELRMYDEQCREERKMEAEQVRRSLEAELRIAEGKAEETRLASEARARSHERKAERLMRRAAGVLEAKKSEAHQLLGAEYERTERMRRYYAVARQVMKEELYVLDQEERLDYLEKLDADMEEERQRRLSDIRVDAPMRRSFSSLVSPKRGVRRASALDAGDGNGESVDHRGKLEHKVRRNETIDSEGQGLRTSPSMKLPIRASRKVVSRVAQHLISPIRSRPSSELRSSSSHSDDVVHAACAVRR</sequence>
<evidence type="ECO:0000256" key="1">
    <source>
        <dbReference type="SAM" id="Coils"/>
    </source>
</evidence>
<evidence type="ECO:0000313" key="3">
    <source>
        <dbReference type="EMBL" id="CAD9455891.1"/>
    </source>
</evidence>
<feature type="region of interest" description="Disordered" evidence="2">
    <location>
        <begin position="302"/>
        <end position="346"/>
    </location>
</feature>
<keyword evidence="1" id="KW-0175">Coiled coil</keyword>